<dbReference type="PRINTS" id="PR00131">
    <property type="entry name" value="GLHYDRLASE1"/>
</dbReference>
<dbReference type="GO" id="GO:0005829">
    <property type="term" value="C:cytosol"/>
    <property type="evidence" value="ECO:0007669"/>
    <property type="project" value="TreeGrafter"/>
</dbReference>
<keyword evidence="6" id="KW-0119">Carbohydrate metabolism</keyword>
<dbReference type="PANTHER" id="PTHR10353:SF36">
    <property type="entry name" value="LP05116P"/>
    <property type="match status" value="1"/>
</dbReference>
<feature type="binding site" evidence="10">
    <location>
        <begin position="398"/>
        <end position="399"/>
    </location>
    <ligand>
        <name>substrate</name>
    </ligand>
</feature>
<name>A0A6C2TZK1_PONDE</name>
<feature type="binding site" evidence="10">
    <location>
        <position position="120"/>
    </location>
    <ligand>
        <name>substrate</name>
    </ligand>
</feature>
<evidence type="ECO:0000313" key="13">
    <source>
        <dbReference type="Proteomes" id="UP000366872"/>
    </source>
</evidence>
<dbReference type="RefSeq" id="WP_136078254.1">
    <property type="nucleotide sequence ID" value="NZ_CAAHFG010000001.1"/>
</dbReference>
<sequence>MNIQFPERFTWGAATAAYQVEGAAFEDGKGKSIWDVFSHVPGNIEDDATGDVACDQYHRYPEDIKLMQELNLQVYRFSVSWPRIYPEGTGVVNSKGLDHYDRLVDALLDAGIDPWITLYHWDLPQALHERGGWPNRDIADWFTDYALTMAERLGDRVKHWMTMNEAWVCSYFGYRDGNMAPGIKDHKQALAASYHFNLAHGRAYNAMKAMNPNLKVGITHATQQHRPLDGKPESLALAEFLWQENNGVFMEPIFSGSYPEAIIDRYPESIPVITDADLIEMNNYDFVGLQYYCDNLIRDGKLVAEKLPEFEYTEMGWPVTPDGFYNNIMEYVRRYKPKELAITENGMALDDEVDAEGRVRDVRRQKYIKAHLESVHRAIQDGAPLTGYFAWSFMDNYEWACGYRPRFGLIHTDYATQTRTIKDSGRMFAEIIRNTGW</sequence>
<evidence type="ECO:0000256" key="6">
    <source>
        <dbReference type="ARBA" id="ARBA00023277"/>
    </source>
</evidence>
<keyword evidence="8" id="KW-0624">Polysaccharide degradation</keyword>
<dbReference type="SUPFAM" id="SSF51445">
    <property type="entry name" value="(Trans)glycosidases"/>
    <property type="match status" value="1"/>
</dbReference>
<evidence type="ECO:0000256" key="3">
    <source>
        <dbReference type="ARBA" id="ARBA00012744"/>
    </source>
</evidence>
<comment type="similarity">
    <text evidence="2 11">Belongs to the glycosyl hydrolase 1 family.</text>
</comment>
<dbReference type="Gene3D" id="3.20.20.80">
    <property type="entry name" value="Glycosidases"/>
    <property type="match status" value="1"/>
</dbReference>
<dbReference type="EC" id="3.2.1.21" evidence="3 11"/>
<feature type="binding site" evidence="10">
    <location>
        <position position="292"/>
    </location>
    <ligand>
        <name>substrate</name>
    </ligand>
</feature>
<feature type="binding site" evidence="10">
    <location>
        <position position="19"/>
    </location>
    <ligand>
        <name>substrate</name>
    </ligand>
</feature>
<feature type="binding site" evidence="10">
    <location>
        <position position="391"/>
    </location>
    <ligand>
        <name>substrate</name>
    </ligand>
</feature>
<evidence type="ECO:0000256" key="4">
    <source>
        <dbReference type="ARBA" id="ARBA00022801"/>
    </source>
</evidence>
<dbReference type="PANTHER" id="PTHR10353">
    <property type="entry name" value="GLYCOSYL HYDROLASE"/>
    <property type="match status" value="1"/>
</dbReference>
<comment type="catalytic activity">
    <reaction evidence="1 11">
        <text>Hydrolysis of terminal, non-reducing beta-D-glucosyl residues with release of beta-D-glucose.</text>
        <dbReference type="EC" id="3.2.1.21"/>
    </reaction>
</comment>
<dbReference type="InterPro" id="IPR017736">
    <property type="entry name" value="Glyco_hydro_1_beta-glucosidase"/>
</dbReference>
<dbReference type="AlphaFoldDB" id="A0A6C2TZK1"/>
<dbReference type="PROSITE" id="PS00653">
    <property type="entry name" value="GLYCOSYL_HYDROL_F1_2"/>
    <property type="match status" value="1"/>
</dbReference>
<evidence type="ECO:0000256" key="1">
    <source>
        <dbReference type="ARBA" id="ARBA00000448"/>
    </source>
</evidence>
<dbReference type="InterPro" id="IPR017853">
    <property type="entry name" value="GH"/>
</dbReference>
<evidence type="ECO:0000256" key="10">
    <source>
        <dbReference type="PIRSR" id="PIRSR617736-2"/>
    </source>
</evidence>
<dbReference type="InterPro" id="IPR033132">
    <property type="entry name" value="GH_1_N_CS"/>
</dbReference>
<evidence type="ECO:0000256" key="9">
    <source>
        <dbReference type="PIRSR" id="PIRSR617736-1"/>
    </source>
</evidence>
<organism evidence="12 13">
    <name type="scientific">Pontiella desulfatans</name>
    <dbReference type="NCBI Taxonomy" id="2750659"/>
    <lineage>
        <taxon>Bacteria</taxon>
        <taxon>Pseudomonadati</taxon>
        <taxon>Kiritimatiellota</taxon>
        <taxon>Kiritimatiellia</taxon>
        <taxon>Kiritimatiellales</taxon>
        <taxon>Pontiellaceae</taxon>
        <taxon>Pontiella</taxon>
    </lineage>
</organism>
<keyword evidence="4 11" id="KW-0378">Hydrolase</keyword>
<dbReference type="Pfam" id="PF00232">
    <property type="entry name" value="Glyco_hydro_1"/>
    <property type="match status" value="1"/>
</dbReference>
<evidence type="ECO:0000313" key="12">
    <source>
        <dbReference type="EMBL" id="VGO12606.1"/>
    </source>
</evidence>
<keyword evidence="5" id="KW-0136">Cellulose degradation</keyword>
<accession>A0A6C2TZK1</accession>
<feature type="active site" description="Nucleophile" evidence="9">
    <location>
        <position position="344"/>
    </location>
</feature>
<feature type="active site" description="Proton donor" evidence="9">
    <location>
        <position position="165"/>
    </location>
</feature>
<dbReference type="NCBIfam" id="TIGR03356">
    <property type="entry name" value="BGL"/>
    <property type="match status" value="1"/>
</dbReference>
<dbReference type="FunFam" id="3.20.20.80:FF:000004">
    <property type="entry name" value="Beta-glucosidase 6-phospho-beta-glucosidase"/>
    <property type="match status" value="1"/>
</dbReference>
<evidence type="ECO:0000256" key="2">
    <source>
        <dbReference type="ARBA" id="ARBA00010838"/>
    </source>
</evidence>
<dbReference type="GO" id="GO:0030245">
    <property type="term" value="P:cellulose catabolic process"/>
    <property type="evidence" value="ECO:0007669"/>
    <property type="project" value="UniProtKB-KW"/>
</dbReference>
<reference evidence="12 13" key="1">
    <citation type="submission" date="2019-04" db="EMBL/GenBank/DDBJ databases">
        <authorList>
            <person name="Van Vliet M D."/>
        </authorList>
    </citation>
    <scope>NUCLEOTIDE SEQUENCE [LARGE SCALE GENOMIC DNA]</scope>
    <source>
        <strain evidence="12 13">F1</strain>
    </source>
</reference>
<dbReference type="GO" id="GO:0008422">
    <property type="term" value="F:beta-glucosidase activity"/>
    <property type="evidence" value="ECO:0007669"/>
    <property type="project" value="UniProtKB-EC"/>
</dbReference>
<dbReference type="Proteomes" id="UP000366872">
    <property type="component" value="Unassembled WGS sequence"/>
</dbReference>
<feature type="binding site" evidence="10">
    <location>
        <position position="164"/>
    </location>
    <ligand>
        <name>substrate</name>
    </ligand>
</feature>
<evidence type="ECO:0000256" key="7">
    <source>
        <dbReference type="ARBA" id="ARBA00023295"/>
    </source>
</evidence>
<evidence type="ECO:0000256" key="11">
    <source>
        <dbReference type="RuleBase" id="RU361175"/>
    </source>
</evidence>
<evidence type="ECO:0000256" key="5">
    <source>
        <dbReference type="ARBA" id="ARBA00023001"/>
    </source>
</evidence>
<gene>
    <name evidence="12" type="primary">bglA_1</name>
    <name evidence="12" type="ORF">PDESU_01159</name>
</gene>
<keyword evidence="13" id="KW-1185">Reference proteome</keyword>
<keyword evidence="7 11" id="KW-0326">Glycosidase</keyword>
<dbReference type="InterPro" id="IPR001360">
    <property type="entry name" value="Glyco_hydro_1"/>
</dbReference>
<proteinExistence type="inferred from homology"/>
<evidence type="ECO:0000256" key="8">
    <source>
        <dbReference type="ARBA" id="ARBA00023326"/>
    </source>
</evidence>
<protein>
    <recommendedName>
        <fullName evidence="3 11">Beta-glucosidase</fullName>
        <ecNumber evidence="3 11">3.2.1.21</ecNumber>
    </recommendedName>
</protein>
<dbReference type="EMBL" id="CAAHFG010000001">
    <property type="protein sequence ID" value="VGO12606.1"/>
    <property type="molecule type" value="Genomic_DNA"/>
</dbReference>